<reference evidence="3 4" key="1">
    <citation type="journal article" date="2019" name="Genome Biol. Evol.">
        <title>Insights into the evolution of the New World diploid cottons (Gossypium, subgenus Houzingenia) based on genome sequencing.</title>
        <authorList>
            <person name="Grover C.E."/>
            <person name="Arick M.A. 2nd"/>
            <person name="Thrash A."/>
            <person name="Conover J.L."/>
            <person name="Sanders W.S."/>
            <person name="Peterson D.G."/>
            <person name="Frelichowski J.E."/>
            <person name="Scheffler J.A."/>
            <person name="Scheffler B.E."/>
            <person name="Wendel J.F."/>
        </authorList>
    </citation>
    <scope>NUCLEOTIDE SEQUENCE [LARGE SCALE GENOMIC DNA]</scope>
    <source>
        <strain evidence="3">185</strain>
        <tissue evidence="3">Leaf</tissue>
    </source>
</reference>
<dbReference type="PANTHER" id="PTHR31238">
    <property type="entry name" value="GERMIN-LIKE PROTEIN SUBFAMILY 3 MEMBER 3"/>
    <property type="match status" value="1"/>
</dbReference>
<dbReference type="Pfam" id="PF00190">
    <property type="entry name" value="Cupin_1"/>
    <property type="match status" value="1"/>
</dbReference>
<comment type="caution">
    <text evidence="3">The sequence shown here is derived from an EMBL/GenBank/DDBJ whole genome shotgun (WGS) entry which is preliminary data.</text>
</comment>
<gene>
    <name evidence="3" type="ORF">Goari_014750</name>
</gene>
<dbReference type="EMBL" id="JABFAA010000007">
    <property type="protein sequence ID" value="MBA0687195.1"/>
    <property type="molecule type" value="Genomic_DNA"/>
</dbReference>
<evidence type="ECO:0000259" key="2">
    <source>
        <dbReference type="Pfam" id="PF00190"/>
    </source>
</evidence>
<evidence type="ECO:0000313" key="4">
    <source>
        <dbReference type="Proteomes" id="UP000593577"/>
    </source>
</evidence>
<dbReference type="Gene3D" id="2.60.120.10">
    <property type="entry name" value="Jelly Rolls"/>
    <property type="match status" value="1"/>
</dbReference>
<dbReference type="Proteomes" id="UP000593577">
    <property type="component" value="Unassembled WGS sequence"/>
</dbReference>
<proteinExistence type="predicted"/>
<dbReference type="InterPro" id="IPR014710">
    <property type="entry name" value="RmlC-like_jellyroll"/>
</dbReference>
<feature type="non-terminal residue" evidence="3">
    <location>
        <position position="1"/>
    </location>
</feature>
<name>A0A7J8XIR6_GOSAI</name>
<feature type="domain" description="Cupin type-1" evidence="2">
    <location>
        <begin position="8"/>
        <end position="73"/>
    </location>
</feature>
<dbReference type="AlphaFoldDB" id="A0A7J8XIR6"/>
<dbReference type="SUPFAM" id="SSF51182">
    <property type="entry name" value="RmlC-like cupins"/>
    <property type="match status" value="1"/>
</dbReference>
<accession>A0A7J8XIR6</accession>
<keyword evidence="1" id="KW-0732">Signal</keyword>
<evidence type="ECO:0000256" key="1">
    <source>
        <dbReference type="ARBA" id="ARBA00022729"/>
    </source>
</evidence>
<dbReference type="InterPro" id="IPR011051">
    <property type="entry name" value="RmlC_Cupin_sf"/>
</dbReference>
<sequence length="74" mass="8305">WLQDIRQRLITKALYPEDIFLCPFHRIGFQFNMGKMSAIALAVLSNQNLGIIIPIFGSNPSINSDVLVKALQFG</sequence>
<organism evidence="3 4">
    <name type="scientific">Gossypium aridum</name>
    <name type="common">American cotton</name>
    <name type="synonym">Erioxylum aridum</name>
    <dbReference type="NCBI Taxonomy" id="34290"/>
    <lineage>
        <taxon>Eukaryota</taxon>
        <taxon>Viridiplantae</taxon>
        <taxon>Streptophyta</taxon>
        <taxon>Embryophyta</taxon>
        <taxon>Tracheophyta</taxon>
        <taxon>Spermatophyta</taxon>
        <taxon>Magnoliopsida</taxon>
        <taxon>eudicotyledons</taxon>
        <taxon>Gunneridae</taxon>
        <taxon>Pentapetalae</taxon>
        <taxon>rosids</taxon>
        <taxon>malvids</taxon>
        <taxon>Malvales</taxon>
        <taxon>Malvaceae</taxon>
        <taxon>Malvoideae</taxon>
        <taxon>Gossypium</taxon>
    </lineage>
</organism>
<evidence type="ECO:0000313" key="3">
    <source>
        <dbReference type="EMBL" id="MBA0687195.1"/>
    </source>
</evidence>
<protein>
    <recommendedName>
        <fullName evidence="2">Cupin type-1 domain-containing protein</fullName>
    </recommendedName>
</protein>
<keyword evidence="4" id="KW-1185">Reference proteome</keyword>
<dbReference type="InterPro" id="IPR006045">
    <property type="entry name" value="Cupin_1"/>
</dbReference>